<proteinExistence type="predicted"/>
<name>A0A1N6X0V5_9RHOO</name>
<evidence type="ECO:0000313" key="2">
    <source>
        <dbReference type="Proteomes" id="UP000186819"/>
    </source>
</evidence>
<keyword evidence="2" id="KW-1185">Reference proteome</keyword>
<dbReference type="Proteomes" id="UP000186819">
    <property type="component" value="Unassembled WGS sequence"/>
</dbReference>
<dbReference type="AlphaFoldDB" id="A0A1N6X0V5"/>
<dbReference type="EMBL" id="FTMD01000008">
    <property type="protein sequence ID" value="SIQ95979.1"/>
    <property type="molecule type" value="Genomic_DNA"/>
</dbReference>
<protein>
    <submittedName>
        <fullName evidence="1">Uncharacterized protein</fullName>
    </submittedName>
</protein>
<dbReference type="STRING" id="34027.SAMN05421829_108149"/>
<evidence type="ECO:0000313" key="1">
    <source>
        <dbReference type="EMBL" id="SIQ95979.1"/>
    </source>
</evidence>
<sequence>MKIMASVPVRKVQLVGASTFECEWIECEVVGLARWRADRHRPRYYYQAFVLKPVELHPEAPNGAAYIDAALFQVNVCRRKNSRWKPPVFPAGKGHVWLKDGYGTR</sequence>
<gene>
    <name evidence="1" type="ORF">SAMN05421829_108149</name>
</gene>
<reference evidence="2" key="1">
    <citation type="submission" date="2017-01" db="EMBL/GenBank/DDBJ databases">
        <authorList>
            <person name="Varghese N."/>
            <person name="Submissions S."/>
        </authorList>
    </citation>
    <scope>NUCLEOTIDE SEQUENCE [LARGE SCALE GENOMIC DNA]</scope>
    <source>
        <strain evidence="2">ATCC 51758</strain>
    </source>
</reference>
<accession>A0A1N6X0V5</accession>
<organism evidence="1 2">
    <name type="scientific">Aromatoleum tolulyticum</name>
    <dbReference type="NCBI Taxonomy" id="34027"/>
    <lineage>
        <taxon>Bacteria</taxon>
        <taxon>Pseudomonadati</taxon>
        <taxon>Pseudomonadota</taxon>
        <taxon>Betaproteobacteria</taxon>
        <taxon>Rhodocyclales</taxon>
        <taxon>Rhodocyclaceae</taxon>
        <taxon>Aromatoleum</taxon>
    </lineage>
</organism>
<dbReference type="RefSeq" id="WP_076602640.1">
    <property type="nucleotide sequence ID" value="NZ_FTMD01000008.1"/>
</dbReference>
<dbReference type="OrthoDB" id="9786294at2"/>